<protein>
    <submittedName>
        <fullName evidence="13">Potassium channel domain-containing protein</fullName>
    </submittedName>
</protein>
<feature type="transmembrane region" description="Helical" evidence="10">
    <location>
        <begin position="148"/>
        <end position="168"/>
    </location>
</feature>
<keyword evidence="3 8" id="KW-0812">Transmembrane</keyword>
<dbReference type="Proteomes" id="UP000887566">
    <property type="component" value="Unplaced"/>
</dbReference>
<evidence type="ECO:0000259" key="11">
    <source>
        <dbReference type="Pfam" id="PF07885"/>
    </source>
</evidence>
<feature type="transmembrane region" description="Helical" evidence="10">
    <location>
        <begin position="428"/>
        <end position="449"/>
    </location>
</feature>
<feature type="domain" description="Potassium channel" evidence="11">
    <location>
        <begin position="241"/>
        <end position="295"/>
    </location>
</feature>
<dbReference type="InterPro" id="IPR013099">
    <property type="entry name" value="K_chnl_dom"/>
</dbReference>
<dbReference type="SUPFAM" id="SSF81324">
    <property type="entry name" value="Voltage-gated potassium channels"/>
    <property type="match status" value="2"/>
</dbReference>
<evidence type="ECO:0000256" key="8">
    <source>
        <dbReference type="RuleBase" id="RU003857"/>
    </source>
</evidence>
<name>A0A914VST6_9BILA</name>
<dbReference type="AlphaFoldDB" id="A0A914VST6"/>
<dbReference type="PANTHER" id="PTHR11003:SF334">
    <property type="entry name" value="FI03418P"/>
    <property type="match status" value="1"/>
</dbReference>
<keyword evidence="12" id="KW-1185">Reference proteome</keyword>
<accession>A0A914VST6</accession>
<comment type="subcellular location">
    <subcellularLocation>
        <location evidence="1">Membrane</location>
        <topology evidence="1">Multi-pass membrane protein</topology>
    </subcellularLocation>
</comment>
<evidence type="ECO:0000313" key="13">
    <source>
        <dbReference type="WBParaSite" id="PSAMB.scaffold23size113048.g486.t1"/>
    </source>
</evidence>
<evidence type="ECO:0000256" key="10">
    <source>
        <dbReference type="SAM" id="Phobius"/>
    </source>
</evidence>
<dbReference type="GO" id="GO:0005886">
    <property type="term" value="C:plasma membrane"/>
    <property type="evidence" value="ECO:0007669"/>
    <property type="project" value="TreeGrafter"/>
</dbReference>
<evidence type="ECO:0000256" key="7">
    <source>
        <dbReference type="ARBA" id="ARBA00023303"/>
    </source>
</evidence>
<dbReference type="PRINTS" id="PR01333">
    <property type="entry name" value="2POREKCHANEL"/>
</dbReference>
<organism evidence="12 13">
    <name type="scientific">Plectus sambesii</name>
    <dbReference type="NCBI Taxonomy" id="2011161"/>
    <lineage>
        <taxon>Eukaryota</taxon>
        <taxon>Metazoa</taxon>
        <taxon>Ecdysozoa</taxon>
        <taxon>Nematoda</taxon>
        <taxon>Chromadorea</taxon>
        <taxon>Plectida</taxon>
        <taxon>Plectina</taxon>
        <taxon>Plectoidea</taxon>
        <taxon>Plectidae</taxon>
        <taxon>Plectus</taxon>
    </lineage>
</organism>
<comment type="similarity">
    <text evidence="8">Belongs to the two pore domain potassium channel (TC 1.A.1.8) family.</text>
</comment>
<keyword evidence="4 10" id="KW-1133">Transmembrane helix</keyword>
<dbReference type="Gene3D" id="1.10.287.70">
    <property type="match status" value="1"/>
</dbReference>
<feature type="transmembrane region" description="Helical" evidence="10">
    <location>
        <begin position="374"/>
        <end position="395"/>
    </location>
</feature>
<evidence type="ECO:0000256" key="3">
    <source>
        <dbReference type="ARBA" id="ARBA00022692"/>
    </source>
</evidence>
<keyword evidence="5 8" id="KW-0406">Ion transport</keyword>
<evidence type="ECO:0000256" key="1">
    <source>
        <dbReference type="ARBA" id="ARBA00004141"/>
    </source>
</evidence>
<keyword evidence="7 8" id="KW-0407">Ion channel</keyword>
<feature type="domain" description="Potassium channel" evidence="11">
    <location>
        <begin position="382"/>
        <end position="453"/>
    </location>
</feature>
<sequence length="538" mass="59443">MQSSATAAAVDVAAAAASTSAALTRRESLNDSIAAGNGGRLGTPSTSSLRDDPIPPSPTVTGDSTTMALGLDDCNAKKRLTRHSSTRSGPVISANANGGPLRRMMSFRRKESSTSVKSESRAAPAAELLHTFSRRLQKTHSSLKRTRLLHIFYMLALPVYTLAGAFMFQALDGEHDDLAQRAHKERCLHEREVALSSFRKNCSGRLFDDSCMASAEAVAEIVDACFRQWHATHRSITHPLSDLTNAIVYAFSVYTTIGYGNMAADTVGCRIATVFYGILGIPLFFAFVKEEGNLFRYCFISICSYARRMKRRYLCVNGKEDGSRPPSVSIMVERPSEPHIGSPSVRRRRSILRKMSSTSMQSMGANGVVLQRRIFFAGISVFLVYLLAVSAIFSVMADWDFFTAFYFLFNSVALIGFGDVFPSQPAVMLPNLVLIILGVVLFSMCYFILQEEIREKAFEASRRARMSISHYTDLLLNYSTRSNPWSRRNSPSLDPDSTDFAKWKKRRESAPAVTTISTGRGTPVTLRIVNSAKLSREL</sequence>
<dbReference type="WBParaSite" id="PSAMB.scaffold23size113048.g486.t1">
    <property type="protein sequence ID" value="PSAMB.scaffold23size113048.g486.t1"/>
    <property type="gene ID" value="PSAMB.scaffold23size113048.g486"/>
</dbReference>
<dbReference type="GO" id="GO:0030322">
    <property type="term" value="P:stabilization of membrane potential"/>
    <property type="evidence" value="ECO:0007669"/>
    <property type="project" value="TreeGrafter"/>
</dbReference>
<keyword evidence="2 8" id="KW-0813">Transport</keyword>
<dbReference type="InterPro" id="IPR003280">
    <property type="entry name" value="2pore_dom_K_chnl"/>
</dbReference>
<dbReference type="PANTHER" id="PTHR11003">
    <property type="entry name" value="POTASSIUM CHANNEL, SUBFAMILY K"/>
    <property type="match status" value="1"/>
</dbReference>
<evidence type="ECO:0000256" key="4">
    <source>
        <dbReference type="ARBA" id="ARBA00022989"/>
    </source>
</evidence>
<evidence type="ECO:0000256" key="5">
    <source>
        <dbReference type="ARBA" id="ARBA00023065"/>
    </source>
</evidence>
<evidence type="ECO:0000256" key="2">
    <source>
        <dbReference type="ARBA" id="ARBA00022448"/>
    </source>
</evidence>
<feature type="region of interest" description="Disordered" evidence="9">
    <location>
        <begin position="80"/>
        <end position="102"/>
    </location>
</feature>
<dbReference type="GO" id="GO:0015271">
    <property type="term" value="F:outward rectifier potassium channel activity"/>
    <property type="evidence" value="ECO:0007669"/>
    <property type="project" value="TreeGrafter"/>
</dbReference>
<dbReference type="GO" id="GO:0022841">
    <property type="term" value="F:potassium ion leak channel activity"/>
    <property type="evidence" value="ECO:0007669"/>
    <property type="project" value="TreeGrafter"/>
</dbReference>
<evidence type="ECO:0000256" key="6">
    <source>
        <dbReference type="ARBA" id="ARBA00023136"/>
    </source>
</evidence>
<evidence type="ECO:0000256" key="9">
    <source>
        <dbReference type="SAM" id="MobiDB-lite"/>
    </source>
</evidence>
<evidence type="ECO:0000313" key="12">
    <source>
        <dbReference type="Proteomes" id="UP000887566"/>
    </source>
</evidence>
<reference evidence="13" key="1">
    <citation type="submission" date="2022-11" db="UniProtKB">
        <authorList>
            <consortium name="WormBaseParasite"/>
        </authorList>
    </citation>
    <scope>IDENTIFICATION</scope>
</reference>
<proteinExistence type="inferred from homology"/>
<feature type="transmembrane region" description="Helical" evidence="10">
    <location>
        <begin position="271"/>
        <end position="288"/>
    </location>
</feature>
<dbReference type="Pfam" id="PF07885">
    <property type="entry name" value="Ion_trans_2"/>
    <property type="match status" value="2"/>
</dbReference>
<keyword evidence="6 10" id="KW-0472">Membrane</keyword>
<feature type="region of interest" description="Disordered" evidence="9">
    <location>
        <begin position="31"/>
        <end position="68"/>
    </location>
</feature>